<keyword evidence="2" id="KW-0472">Membrane</keyword>
<dbReference type="PIR" id="D71118">
    <property type="entry name" value="D71118"/>
</dbReference>
<feature type="region of interest" description="Disordered" evidence="1">
    <location>
        <begin position="94"/>
        <end position="115"/>
    </location>
</feature>
<evidence type="ECO:0000256" key="2">
    <source>
        <dbReference type="SAM" id="Phobius"/>
    </source>
</evidence>
<keyword evidence="2" id="KW-0812">Transmembrane</keyword>
<sequence length="115" mass="13574">MLKLSPKEKEMLMKDLPIFLIYYFILFLFFWYGLSHKIHEEIREMGIPKFTSPSTISVIILLVVFYLRCRDNQKMFQGKVGFILWLSSTIDTTLTPPNLQAPNTKDQNLQRDPQC</sequence>
<dbReference type="AlphaFoldDB" id="O58446"/>
<dbReference type="EnsemblBacteria" id="BAA29806">
    <property type="protein sequence ID" value="BAA29806"/>
    <property type="gene ID" value="BAA29806"/>
</dbReference>
<reference evidence="3 4" key="1">
    <citation type="journal article" date="1998" name="DNA Res.">
        <title>Complete sequence and gene organization of the genome of a hyper-thermophilic archaebacterium, Pyrococcus horikoshii OT3.</title>
        <authorList>
            <person name="Kawarabayasi Y."/>
            <person name="Sawada M."/>
            <person name="Horikawa H."/>
            <person name="Haikawa Y."/>
            <person name="Hino Y."/>
            <person name="Yamamoto S."/>
            <person name="Sekine M."/>
            <person name="Baba S."/>
            <person name="Kosugi H."/>
            <person name="Hosoyama A."/>
            <person name="Nagai Y."/>
            <person name="Sakai M."/>
            <person name="Ogura K."/>
            <person name="Otuka R."/>
            <person name="Nakazawa H."/>
            <person name="Takamiya M."/>
            <person name="Ohfuku Y."/>
            <person name="Funahashi T."/>
            <person name="Tanaka T."/>
            <person name="Kudoh Y."/>
            <person name="Yamazaki J."/>
            <person name="Kushida N."/>
            <person name="Oguchi A."/>
            <person name="Aoki K."/>
            <person name="Nakamura Y."/>
            <person name="Robb T.F."/>
            <person name="Horikoshi K."/>
            <person name="Masuchi Y."/>
            <person name="Shizuya H."/>
            <person name="Kikuchi H."/>
        </authorList>
    </citation>
    <scope>NUCLEOTIDE SEQUENCE [LARGE SCALE GENOMIC DNA]</scope>
    <source>
        <strain evidence="4">ATCC 700860 / DSM 12428 / JCM 9974 / NBRC 100139 / OT-3</strain>
    </source>
</reference>
<protein>
    <submittedName>
        <fullName evidence="3">Uncharacterized protein</fullName>
    </submittedName>
</protein>
<evidence type="ECO:0000256" key="1">
    <source>
        <dbReference type="SAM" id="MobiDB-lite"/>
    </source>
</evidence>
<proteinExistence type="predicted"/>
<feature type="transmembrane region" description="Helical" evidence="2">
    <location>
        <begin position="52"/>
        <end position="69"/>
    </location>
</feature>
<organism evidence="3 4">
    <name type="scientific">Pyrococcus horikoshii (strain ATCC 700860 / DSM 12428 / JCM 9974 / NBRC 100139 / OT-3)</name>
    <dbReference type="NCBI Taxonomy" id="70601"/>
    <lineage>
        <taxon>Archaea</taxon>
        <taxon>Methanobacteriati</taxon>
        <taxon>Methanobacteriota</taxon>
        <taxon>Thermococci</taxon>
        <taxon>Thermococcales</taxon>
        <taxon>Thermococcaceae</taxon>
        <taxon>Pyrococcus</taxon>
    </lineage>
</organism>
<dbReference type="Proteomes" id="UP000000752">
    <property type="component" value="Chromosome"/>
</dbReference>
<gene>
    <name evidence="3" type="ordered locus">PH0715</name>
</gene>
<dbReference type="EMBL" id="BA000001">
    <property type="protein sequence ID" value="BAA29806.1"/>
    <property type="molecule type" value="Genomic_DNA"/>
</dbReference>
<name>O58446_PYRHO</name>
<feature type="transmembrane region" description="Helical" evidence="2">
    <location>
        <begin position="12"/>
        <end position="32"/>
    </location>
</feature>
<dbReference type="eggNOG" id="arCOG07123">
    <property type="taxonomic scope" value="Archaea"/>
</dbReference>
<keyword evidence="4" id="KW-1185">Reference proteome</keyword>
<dbReference type="KEGG" id="pho:PH0715"/>
<evidence type="ECO:0000313" key="4">
    <source>
        <dbReference type="Proteomes" id="UP000000752"/>
    </source>
</evidence>
<keyword evidence="2" id="KW-1133">Transmembrane helix</keyword>
<evidence type="ECO:0000313" key="3">
    <source>
        <dbReference type="EMBL" id="BAA29806.1"/>
    </source>
</evidence>
<accession>O58446</accession>